<organism evidence="3 4">
    <name type="scientific">Mycena albidolilacea</name>
    <dbReference type="NCBI Taxonomy" id="1033008"/>
    <lineage>
        <taxon>Eukaryota</taxon>
        <taxon>Fungi</taxon>
        <taxon>Dikarya</taxon>
        <taxon>Basidiomycota</taxon>
        <taxon>Agaricomycotina</taxon>
        <taxon>Agaricomycetes</taxon>
        <taxon>Agaricomycetidae</taxon>
        <taxon>Agaricales</taxon>
        <taxon>Marasmiineae</taxon>
        <taxon>Mycenaceae</taxon>
        <taxon>Mycena</taxon>
    </lineage>
</organism>
<dbReference type="Pfam" id="PF00651">
    <property type="entry name" value="BTB"/>
    <property type="match status" value="1"/>
</dbReference>
<evidence type="ECO:0000313" key="4">
    <source>
        <dbReference type="Proteomes" id="UP001218218"/>
    </source>
</evidence>
<feature type="domain" description="BTB" evidence="2">
    <location>
        <begin position="39"/>
        <end position="114"/>
    </location>
</feature>
<comment type="caution">
    <text evidence="3">The sequence shown here is derived from an EMBL/GenBank/DDBJ whole genome shotgun (WGS) entry which is preliminary data.</text>
</comment>
<dbReference type="InterPro" id="IPR011333">
    <property type="entry name" value="SKP1/BTB/POZ_sf"/>
</dbReference>
<gene>
    <name evidence="3" type="ORF">DFH08DRAFT_1033459</name>
</gene>
<dbReference type="EMBL" id="JARIHO010000050">
    <property type="protein sequence ID" value="KAJ7321555.1"/>
    <property type="molecule type" value="Genomic_DNA"/>
</dbReference>
<dbReference type="Proteomes" id="UP001218218">
    <property type="component" value="Unassembled WGS sequence"/>
</dbReference>
<keyword evidence="4" id="KW-1185">Reference proteome</keyword>
<feature type="region of interest" description="Disordered" evidence="1">
    <location>
        <begin position="1"/>
        <end position="20"/>
    </location>
</feature>
<dbReference type="AlphaFoldDB" id="A0AAD6ZG78"/>
<accession>A0AAD6ZG78</accession>
<dbReference type="InterPro" id="IPR000210">
    <property type="entry name" value="BTB/POZ_dom"/>
</dbReference>
<sequence length="375" mass="41507">MSTNRRKRVRVDATPGSVDPEIPVEPQAIRDGDYYFDDGDFIIRAENTLFRVHKFLLSRDSSMFKDMFIIPGGSATTETADGSTDETPLAVSDTVESFRALLWVLYALPLDLHALAIEKTTTHLNRMLFVAEITNKYNFTSLEAWSMQLIKAVVPKVKFTEATSPLLARTMTLAERCADSALSDMVLGAWEGLLQGGVNPAQLISVLEREEHSSFGALTYYAQLSSMKLVRAGDPGSRTFTLTGCDGLSEKQISKLLFACWALQTEFFHLCANAPPLPRGADCPSATHHTDVCTRDWNKIWLECMTSKTVLTIDSADLLGRLNGAQKYIANVRRVQMHSTCRPKMEVAVVTLIKMTKRHLGDHFQLPSAAGGAIQ</sequence>
<reference evidence="3" key="1">
    <citation type="submission" date="2023-03" db="EMBL/GenBank/DDBJ databases">
        <title>Massive genome expansion in bonnet fungi (Mycena s.s.) driven by repeated elements and novel gene families across ecological guilds.</title>
        <authorList>
            <consortium name="Lawrence Berkeley National Laboratory"/>
            <person name="Harder C.B."/>
            <person name="Miyauchi S."/>
            <person name="Viragh M."/>
            <person name="Kuo A."/>
            <person name="Thoen E."/>
            <person name="Andreopoulos B."/>
            <person name="Lu D."/>
            <person name="Skrede I."/>
            <person name="Drula E."/>
            <person name="Henrissat B."/>
            <person name="Morin E."/>
            <person name="Kohler A."/>
            <person name="Barry K."/>
            <person name="LaButti K."/>
            <person name="Morin E."/>
            <person name="Salamov A."/>
            <person name="Lipzen A."/>
            <person name="Mereny Z."/>
            <person name="Hegedus B."/>
            <person name="Baldrian P."/>
            <person name="Stursova M."/>
            <person name="Weitz H."/>
            <person name="Taylor A."/>
            <person name="Grigoriev I.V."/>
            <person name="Nagy L.G."/>
            <person name="Martin F."/>
            <person name="Kauserud H."/>
        </authorList>
    </citation>
    <scope>NUCLEOTIDE SEQUENCE</scope>
    <source>
        <strain evidence="3">CBHHK002</strain>
    </source>
</reference>
<dbReference type="SUPFAM" id="SSF54695">
    <property type="entry name" value="POZ domain"/>
    <property type="match status" value="1"/>
</dbReference>
<evidence type="ECO:0000313" key="3">
    <source>
        <dbReference type="EMBL" id="KAJ7321555.1"/>
    </source>
</evidence>
<name>A0AAD6ZG78_9AGAR</name>
<evidence type="ECO:0000256" key="1">
    <source>
        <dbReference type="SAM" id="MobiDB-lite"/>
    </source>
</evidence>
<dbReference type="PROSITE" id="PS50097">
    <property type="entry name" value="BTB"/>
    <property type="match status" value="1"/>
</dbReference>
<evidence type="ECO:0000259" key="2">
    <source>
        <dbReference type="PROSITE" id="PS50097"/>
    </source>
</evidence>
<protein>
    <recommendedName>
        <fullName evidence="2">BTB domain-containing protein</fullName>
    </recommendedName>
</protein>
<proteinExistence type="predicted"/>
<dbReference type="Gene3D" id="3.30.710.10">
    <property type="entry name" value="Potassium Channel Kv1.1, Chain A"/>
    <property type="match status" value="1"/>
</dbReference>